<dbReference type="InterPro" id="IPR010497">
    <property type="entry name" value="Epoxide_hydro_N"/>
</dbReference>
<reference evidence="7" key="2">
    <citation type="submission" date="2015-01" db="EMBL/GenBank/DDBJ databases">
        <title>Evolutionary Origins and Diversification of the Mycorrhizal Mutualists.</title>
        <authorList>
            <consortium name="DOE Joint Genome Institute"/>
            <consortium name="Mycorrhizal Genomics Consortium"/>
            <person name="Kohler A."/>
            <person name="Kuo A."/>
            <person name="Nagy L.G."/>
            <person name="Floudas D."/>
            <person name="Copeland A."/>
            <person name="Barry K.W."/>
            <person name="Cichocki N."/>
            <person name="Veneault-Fourrey C."/>
            <person name="LaButti K."/>
            <person name="Lindquist E.A."/>
            <person name="Lipzen A."/>
            <person name="Lundell T."/>
            <person name="Morin E."/>
            <person name="Murat C."/>
            <person name="Riley R."/>
            <person name="Ohm R."/>
            <person name="Sun H."/>
            <person name="Tunlid A."/>
            <person name="Henrissat B."/>
            <person name="Grigoriev I.V."/>
            <person name="Hibbett D.S."/>
            <person name="Martin F."/>
        </authorList>
    </citation>
    <scope>NUCLEOTIDE SEQUENCE [LARGE SCALE GENOMIC DNA]</scope>
    <source>
        <strain evidence="7">MUT 4182</strain>
    </source>
</reference>
<feature type="active site" description="Nucleophile" evidence="4">
    <location>
        <position position="184"/>
    </location>
</feature>
<keyword evidence="3" id="KW-0378">Hydrolase</keyword>
<dbReference type="InterPro" id="IPR029058">
    <property type="entry name" value="AB_hydrolase_fold"/>
</dbReference>
<evidence type="ECO:0000256" key="1">
    <source>
        <dbReference type="ARBA" id="ARBA00010088"/>
    </source>
</evidence>
<proteinExistence type="inferred from homology"/>
<sequence length="388" mass="44399">MADIKPFKINVSDELLEDLRKRLELTRYPHELDLPKEEEWSYGTPRNTVQELVEYWKSDYDWRKAESELNTKLPQFTTDIATEEHGTLTVHFAHVRSSRPNAIPLLVIHGWPGNFAEVLKMVDELTEPADPRHPAFNVISPSIPGFGFSQPSNKPGFGLKATAEVFHKLMHRLGYKHYMAQGGDFGGLVVRALAIWYPESCRGIHTTFLVMHPILLLRHPIMLGKLLLGFIGAPGGYTPSEMEGVKPTINFFIKEEGVAYSIIQRQAPQTLGFGMTDSPAGLLAWIREKYEAWPDRYNWSKDEILMWTMLYWIPGPAPSFRYYKENFNSEKGMADLHKIIKTWSDVPLGVSTFKKESIQWPDELGGMVQPLKFTRRHESGGHFAAWEK</sequence>
<dbReference type="Proteomes" id="UP000054248">
    <property type="component" value="Unassembled WGS sequence"/>
</dbReference>
<evidence type="ECO:0000313" key="7">
    <source>
        <dbReference type="Proteomes" id="UP000054248"/>
    </source>
</evidence>
<dbReference type="HOGENOM" id="CLU_019414_0_2_1"/>
<protein>
    <recommendedName>
        <fullName evidence="5">Epoxide hydrolase N-terminal domain-containing protein</fullName>
    </recommendedName>
</protein>
<evidence type="ECO:0000259" key="5">
    <source>
        <dbReference type="Pfam" id="PF06441"/>
    </source>
</evidence>
<feature type="active site" description="Proton acceptor" evidence="4">
    <location>
        <position position="382"/>
    </location>
</feature>
<dbReference type="PANTHER" id="PTHR21661:SF35">
    <property type="entry name" value="EPOXIDE HYDROLASE"/>
    <property type="match status" value="1"/>
</dbReference>
<dbReference type="GO" id="GO:0004301">
    <property type="term" value="F:epoxide hydrolase activity"/>
    <property type="evidence" value="ECO:0007669"/>
    <property type="project" value="TreeGrafter"/>
</dbReference>
<name>A0A0C3KUA2_9AGAM</name>
<evidence type="ECO:0000313" key="6">
    <source>
        <dbReference type="EMBL" id="KIO25078.1"/>
    </source>
</evidence>
<dbReference type="SUPFAM" id="SSF53474">
    <property type="entry name" value="alpha/beta-Hydrolases"/>
    <property type="match status" value="1"/>
</dbReference>
<dbReference type="PANTHER" id="PTHR21661">
    <property type="entry name" value="EPOXIDE HYDROLASE 1-RELATED"/>
    <property type="match status" value="1"/>
</dbReference>
<evidence type="ECO:0000256" key="4">
    <source>
        <dbReference type="PIRSR" id="PIRSR001112-1"/>
    </source>
</evidence>
<organism evidence="6 7">
    <name type="scientific">Tulasnella calospora MUT 4182</name>
    <dbReference type="NCBI Taxonomy" id="1051891"/>
    <lineage>
        <taxon>Eukaryota</taxon>
        <taxon>Fungi</taxon>
        <taxon>Dikarya</taxon>
        <taxon>Basidiomycota</taxon>
        <taxon>Agaricomycotina</taxon>
        <taxon>Agaricomycetes</taxon>
        <taxon>Cantharellales</taxon>
        <taxon>Tulasnellaceae</taxon>
        <taxon>Tulasnella</taxon>
    </lineage>
</organism>
<evidence type="ECO:0000256" key="2">
    <source>
        <dbReference type="ARBA" id="ARBA00022797"/>
    </source>
</evidence>
<dbReference type="InterPro" id="IPR000639">
    <property type="entry name" value="Epox_hydrolase-like"/>
</dbReference>
<dbReference type="Pfam" id="PF06441">
    <property type="entry name" value="EHN"/>
    <property type="match status" value="1"/>
</dbReference>
<comment type="similarity">
    <text evidence="1">Belongs to the peptidase S33 family.</text>
</comment>
<dbReference type="AlphaFoldDB" id="A0A0C3KUA2"/>
<dbReference type="PRINTS" id="PR00412">
    <property type="entry name" value="EPOXHYDRLASE"/>
</dbReference>
<dbReference type="InterPro" id="IPR016292">
    <property type="entry name" value="Epoxide_hydrolase"/>
</dbReference>
<dbReference type="OrthoDB" id="7130006at2759"/>
<dbReference type="Gene3D" id="3.40.50.1820">
    <property type="entry name" value="alpha/beta hydrolase"/>
    <property type="match status" value="1"/>
</dbReference>
<gene>
    <name evidence="6" type="ORF">M407DRAFT_57312</name>
</gene>
<feature type="non-terminal residue" evidence="6">
    <location>
        <position position="388"/>
    </location>
</feature>
<reference evidence="6 7" key="1">
    <citation type="submission" date="2014-04" db="EMBL/GenBank/DDBJ databases">
        <authorList>
            <consortium name="DOE Joint Genome Institute"/>
            <person name="Kuo A."/>
            <person name="Girlanda M."/>
            <person name="Perotto S."/>
            <person name="Kohler A."/>
            <person name="Nagy L.G."/>
            <person name="Floudas D."/>
            <person name="Copeland A."/>
            <person name="Barry K.W."/>
            <person name="Cichocki N."/>
            <person name="Veneault-Fourrey C."/>
            <person name="LaButti K."/>
            <person name="Lindquist E.A."/>
            <person name="Lipzen A."/>
            <person name="Lundell T."/>
            <person name="Morin E."/>
            <person name="Murat C."/>
            <person name="Sun H."/>
            <person name="Tunlid A."/>
            <person name="Henrissat B."/>
            <person name="Grigoriev I.V."/>
            <person name="Hibbett D.S."/>
            <person name="Martin F."/>
            <person name="Nordberg H.P."/>
            <person name="Cantor M.N."/>
            <person name="Hua S.X."/>
        </authorList>
    </citation>
    <scope>NUCLEOTIDE SEQUENCE [LARGE SCALE GENOMIC DNA]</scope>
    <source>
        <strain evidence="6 7">MUT 4182</strain>
    </source>
</reference>
<keyword evidence="2" id="KW-0058">Aromatic hydrocarbons catabolism</keyword>
<dbReference type="GO" id="GO:0097176">
    <property type="term" value="P:epoxide metabolic process"/>
    <property type="evidence" value="ECO:0007669"/>
    <property type="project" value="TreeGrafter"/>
</dbReference>
<evidence type="ECO:0000256" key="3">
    <source>
        <dbReference type="ARBA" id="ARBA00022801"/>
    </source>
</evidence>
<accession>A0A0C3KUA2</accession>
<keyword evidence="7" id="KW-1185">Reference proteome</keyword>
<dbReference type="PIRSF" id="PIRSF001112">
    <property type="entry name" value="Epoxide_hydrolase"/>
    <property type="match status" value="1"/>
</dbReference>
<dbReference type="STRING" id="1051891.A0A0C3KUA2"/>
<feature type="active site" description="Proton donor" evidence="4">
    <location>
        <position position="323"/>
    </location>
</feature>
<feature type="domain" description="Epoxide hydrolase N-terminal" evidence="5">
    <location>
        <begin position="4"/>
        <end position="118"/>
    </location>
</feature>
<dbReference type="EMBL" id="KN823049">
    <property type="protein sequence ID" value="KIO25078.1"/>
    <property type="molecule type" value="Genomic_DNA"/>
</dbReference>